<evidence type="ECO:0000256" key="1">
    <source>
        <dbReference type="SAM" id="MobiDB-lite"/>
    </source>
</evidence>
<organism evidence="2 3">
    <name type="scientific">Actinacidiphila polyblastidii</name>
    <dbReference type="NCBI Taxonomy" id="3110430"/>
    <lineage>
        <taxon>Bacteria</taxon>
        <taxon>Bacillati</taxon>
        <taxon>Actinomycetota</taxon>
        <taxon>Actinomycetes</taxon>
        <taxon>Kitasatosporales</taxon>
        <taxon>Streptomycetaceae</taxon>
        <taxon>Actinacidiphila</taxon>
    </lineage>
</organism>
<dbReference type="Proteomes" id="UP001344658">
    <property type="component" value="Unassembled WGS sequence"/>
</dbReference>
<dbReference type="EMBL" id="JAZEWV010000010">
    <property type="protein sequence ID" value="MEE4543189.1"/>
    <property type="molecule type" value="Genomic_DNA"/>
</dbReference>
<gene>
    <name evidence="2" type="ORF">V2S66_14570</name>
</gene>
<feature type="region of interest" description="Disordered" evidence="1">
    <location>
        <begin position="1"/>
        <end position="27"/>
    </location>
</feature>
<reference evidence="2 3" key="1">
    <citation type="submission" date="2023-12" db="EMBL/GenBank/DDBJ databases">
        <title>Streptomyces sp. V4-01.</title>
        <authorList>
            <person name="Somphong A."/>
            <person name="Phongsopitanun W."/>
        </authorList>
    </citation>
    <scope>NUCLEOTIDE SEQUENCE [LARGE SCALE GENOMIC DNA]</scope>
    <source>
        <strain evidence="2 3">V4-01</strain>
    </source>
</reference>
<accession>A0ABU7PBL1</accession>
<comment type="caution">
    <text evidence="2">The sequence shown here is derived from an EMBL/GenBank/DDBJ whole genome shotgun (WGS) entry which is preliminary data.</text>
</comment>
<proteinExistence type="predicted"/>
<name>A0ABU7PBL1_9ACTN</name>
<dbReference type="RefSeq" id="WP_330795387.1">
    <property type="nucleotide sequence ID" value="NZ_JAZEWV010000010.1"/>
</dbReference>
<evidence type="ECO:0000313" key="2">
    <source>
        <dbReference type="EMBL" id="MEE4543189.1"/>
    </source>
</evidence>
<evidence type="ECO:0000313" key="3">
    <source>
        <dbReference type="Proteomes" id="UP001344658"/>
    </source>
</evidence>
<keyword evidence="3" id="KW-1185">Reference proteome</keyword>
<feature type="compositionally biased region" description="Basic and acidic residues" evidence="1">
    <location>
        <begin position="9"/>
        <end position="21"/>
    </location>
</feature>
<protein>
    <submittedName>
        <fullName evidence="2">Uncharacterized protein</fullName>
    </submittedName>
</protein>
<sequence length="60" mass="6767">MSFTPDSAVRTHDRHDQDHRGPFLAEPLGISVPSGGWHYRWDEPAAARRRAAARQRSTGK</sequence>